<evidence type="ECO:0000313" key="1">
    <source>
        <dbReference type="EMBL" id="KAJ2967019.1"/>
    </source>
</evidence>
<comment type="caution">
    <text evidence="1">The sequence shown here is derived from an EMBL/GenBank/DDBJ whole genome shotgun (WGS) entry which is preliminary data.</text>
</comment>
<proteinExistence type="predicted"/>
<dbReference type="EMBL" id="JANSHE010006456">
    <property type="protein sequence ID" value="KAJ2967019.1"/>
    <property type="molecule type" value="Genomic_DNA"/>
</dbReference>
<organism evidence="1 2">
    <name type="scientific">Trametes sanguinea</name>
    <dbReference type="NCBI Taxonomy" id="158606"/>
    <lineage>
        <taxon>Eukaryota</taxon>
        <taxon>Fungi</taxon>
        <taxon>Dikarya</taxon>
        <taxon>Basidiomycota</taxon>
        <taxon>Agaricomycotina</taxon>
        <taxon>Agaricomycetes</taxon>
        <taxon>Polyporales</taxon>
        <taxon>Polyporaceae</taxon>
        <taxon>Trametes</taxon>
    </lineage>
</organism>
<protein>
    <submittedName>
        <fullName evidence="1">Uncharacterized protein</fullName>
    </submittedName>
</protein>
<accession>A0ACC1MJK1</accession>
<name>A0ACC1MJK1_9APHY</name>
<reference evidence="1" key="1">
    <citation type="submission" date="2022-08" db="EMBL/GenBank/DDBJ databases">
        <title>Genome Sequence of Pycnoporus sanguineus.</title>
        <authorList>
            <person name="Buettner E."/>
        </authorList>
    </citation>
    <scope>NUCLEOTIDE SEQUENCE</scope>
    <source>
        <strain evidence="1">CG-C14</strain>
    </source>
</reference>
<gene>
    <name evidence="1" type="ORF">NUW54_g13636</name>
</gene>
<keyword evidence="2" id="KW-1185">Reference proteome</keyword>
<dbReference type="Proteomes" id="UP001144978">
    <property type="component" value="Unassembled WGS sequence"/>
</dbReference>
<evidence type="ECO:0000313" key="2">
    <source>
        <dbReference type="Proteomes" id="UP001144978"/>
    </source>
</evidence>
<sequence>MPIDRLQAPLAARSQSSNLRAGKAQQAPIEPPKLRSRPASGTTPADRPDSNRVEPGTGTQHEAFHGTQRTQLERAAPRASPRRTSGSDSLIAMARSVVRNCWTKNLSKKGWATTLRARIHLRRTLGREPTQEEVDGADTRKEKYDHIQPSIIDDAFVAGEETDEQQCIETWSMNSIDVLHAPEPTKPTPEAVPERASEYAAVLPHRSRLQPEERDRLLQGLRRAQEAWGCVRCRR</sequence>